<dbReference type="Proteomes" id="UP001604277">
    <property type="component" value="Unassembled WGS sequence"/>
</dbReference>
<dbReference type="EMBL" id="JBFOLJ010000007">
    <property type="protein sequence ID" value="KAL2521536.1"/>
    <property type="molecule type" value="Genomic_DNA"/>
</dbReference>
<dbReference type="AlphaFoldDB" id="A0ABD1U930"/>
<protein>
    <submittedName>
        <fullName evidence="1">Uncharacterized protein</fullName>
    </submittedName>
</protein>
<name>A0ABD1U930_9LAMI</name>
<proteinExistence type="predicted"/>
<organism evidence="1 2">
    <name type="scientific">Forsythia ovata</name>
    <dbReference type="NCBI Taxonomy" id="205694"/>
    <lineage>
        <taxon>Eukaryota</taxon>
        <taxon>Viridiplantae</taxon>
        <taxon>Streptophyta</taxon>
        <taxon>Embryophyta</taxon>
        <taxon>Tracheophyta</taxon>
        <taxon>Spermatophyta</taxon>
        <taxon>Magnoliopsida</taxon>
        <taxon>eudicotyledons</taxon>
        <taxon>Gunneridae</taxon>
        <taxon>Pentapetalae</taxon>
        <taxon>asterids</taxon>
        <taxon>lamiids</taxon>
        <taxon>Lamiales</taxon>
        <taxon>Oleaceae</taxon>
        <taxon>Forsythieae</taxon>
        <taxon>Forsythia</taxon>
    </lineage>
</organism>
<accession>A0ABD1U930</accession>
<evidence type="ECO:0000313" key="2">
    <source>
        <dbReference type="Proteomes" id="UP001604277"/>
    </source>
</evidence>
<sequence>MSGANYLEYGLDVEEWEQVESEVPLHLLADNKDDYGKDEDKQNKIDFEYIIPYLVWEFENQSRSISKWNIMYNLNDDDNVETNRLTFLKQQCLSRLKLRGRANHLLHGMIIVGKSNLILLEKFMICSN</sequence>
<gene>
    <name evidence="1" type="ORF">Fot_25459</name>
</gene>
<comment type="caution">
    <text evidence="1">The sequence shown here is derived from an EMBL/GenBank/DDBJ whole genome shotgun (WGS) entry which is preliminary data.</text>
</comment>
<keyword evidence="2" id="KW-1185">Reference proteome</keyword>
<reference evidence="2" key="1">
    <citation type="submission" date="2024-07" db="EMBL/GenBank/DDBJ databases">
        <title>Two chromosome-level genome assemblies of Korean endemic species Abeliophyllum distichum and Forsythia ovata (Oleaceae).</title>
        <authorList>
            <person name="Jang H."/>
        </authorList>
    </citation>
    <scope>NUCLEOTIDE SEQUENCE [LARGE SCALE GENOMIC DNA]</scope>
</reference>
<evidence type="ECO:0000313" key="1">
    <source>
        <dbReference type="EMBL" id="KAL2521536.1"/>
    </source>
</evidence>